<dbReference type="EMBL" id="CABVPP010000085">
    <property type="protein sequence ID" value="VWC30193.1"/>
    <property type="molecule type" value="Genomic_DNA"/>
</dbReference>
<organism evidence="2 3">
    <name type="scientific">Burkholderia pseudomultivorans</name>
    <dbReference type="NCBI Taxonomy" id="1207504"/>
    <lineage>
        <taxon>Bacteria</taxon>
        <taxon>Pseudomonadati</taxon>
        <taxon>Pseudomonadota</taxon>
        <taxon>Betaproteobacteria</taxon>
        <taxon>Burkholderiales</taxon>
        <taxon>Burkholderiaceae</taxon>
        <taxon>Burkholderia</taxon>
        <taxon>Burkholderia cepacia complex</taxon>
    </lineage>
</organism>
<evidence type="ECO:0000313" key="2">
    <source>
        <dbReference type="EMBL" id="VWC30193.1"/>
    </source>
</evidence>
<feature type="region of interest" description="Disordered" evidence="1">
    <location>
        <begin position="160"/>
        <end position="194"/>
    </location>
</feature>
<gene>
    <name evidence="2" type="ORF">BPS26883_06363</name>
</gene>
<proteinExistence type="predicted"/>
<sequence>MDVAAPAHGRRVVQHVGHRAHGLDDLLARFRDTAVRRAAQQRERLHAAGPGPVVLRGEFRAGDLAQIVVHVRRADRVAFAVVVDVLEQFVPRQLGAAPHDSRDARIVDRHVVLDAALADEAQPHLPRFDLQMPLAQRRQPVRLVLARVFRVADARERRVEQPDDRRDDLLARHAGPREVARDAGADTRQRERERGHSRILVRVARRSPLRVIAVLLAPARVAAGRLQMAARVRADPDVGVRGRNRERVDSRDLVRIADPLAVLRVIREAVAHATTRVARLPVVDVTQRGGRARVGHAHAVAGRGAGRARLHAATHGDLRKSAATIVSVSSGVRGDRICAAPRGVRRSVEQDACAVRAAPRAASRRI</sequence>
<reference evidence="2 3" key="1">
    <citation type="submission" date="2019-09" db="EMBL/GenBank/DDBJ databases">
        <authorList>
            <person name="Depoorter E."/>
        </authorList>
    </citation>
    <scope>NUCLEOTIDE SEQUENCE [LARGE SCALE GENOMIC DNA]</scope>
    <source>
        <strain evidence="2">LMG 26883</strain>
    </source>
</reference>
<dbReference type="Proteomes" id="UP000494162">
    <property type="component" value="Unassembled WGS sequence"/>
</dbReference>
<protein>
    <submittedName>
        <fullName evidence="2">Uncharacterized protein</fullName>
    </submittedName>
</protein>
<name>A0A6P2R1K0_9BURK</name>
<dbReference type="AlphaFoldDB" id="A0A6P2R1K0"/>
<evidence type="ECO:0000313" key="3">
    <source>
        <dbReference type="Proteomes" id="UP000494162"/>
    </source>
</evidence>
<evidence type="ECO:0000256" key="1">
    <source>
        <dbReference type="SAM" id="MobiDB-lite"/>
    </source>
</evidence>
<accession>A0A6P2R1K0</accession>